<organism evidence="4">
    <name type="scientific">Candidatus Electrothrix aestuarii</name>
    <dbReference type="NCBI Taxonomy" id="3062594"/>
    <lineage>
        <taxon>Bacteria</taxon>
        <taxon>Pseudomonadati</taxon>
        <taxon>Thermodesulfobacteriota</taxon>
        <taxon>Desulfobulbia</taxon>
        <taxon>Desulfobulbales</taxon>
        <taxon>Desulfobulbaceae</taxon>
        <taxon>Candidatus Electrothrix</taxon>
    </lineage>
</organism>
<name>A0AAU8LPJ6_9BACT</name>
<reference evidence="4" key="1">
    <citation type="journal article" date="2024" name="Syst. Appl. Microbiol.">
        <title>First single-strain enrichments of Electrothrix cable bacteria, description of E. aestuarii sp. nov. and E. rattekaaiensis sp. nov., and proposal of a cable bacteria taxonomy following the rules of the SeqCode.</title>
        <authorList>
            <person name="Plum-Jensen L.E."/>
            <person name="Schramm A."/>
            <person name="Marshall I.P.G."/>
        </authorList>
    </citation>
    <scope>NUCLEOTIDE SEQUENCE</scope>
    <source>
        <strain evidence="4">Rat1</strain>
    </source>
</reference>
<dbReference type="NCBIfam" id="TIGR01777">
    <property type="entry name" value="yfcH"/>
    <property type="match status" value="1"/>
</dbReference>
<dbReference type="KEGG" id="eaj:Q3M24_12475"/>
<dbReference type="CDD" id="cd05242">
    <property type="entry name" value="SDR_a8"/>
    <property type="match status" value="1"/>
</dbReference>
<dbReference type="Pfam" id="PF08338">
    <property type="entry name" value="DUF1731"/>
    <property type="match status" value="1"/>
</dbReference>
<feature type="domain" description="NAD-dependent epimerase/dehydratase" evidence="2">
    <location>
        <begin position="3"/>
        <end position="214"/>
    </location>
</feature>
<dbReference type="InterPro" id="IPR001509">
    <property type="entry name" value="Epimerase_deHydtase"/>
</dbReference>
<dbReference type="InterPro" id="IPR036291">
    <property type="entry name" value="NAD(P)-bd_dom_sf"/>
</dbReference>
<evidence type="ECO:0000259" key="2">
    <source>
        <dbReference type="Pfam" id="PF01370"/>
    </source>
</evidence>
<dbReference type="Gene3D" id="3.40.50.720">
    <property type="entry name" value="NAD(P)-binding Rossmann-like Domain"/>
    <property type="match status" value="1"/>
</dbReference>
<dbReference type="EMBL" id="CP159373">
    <property type="protein sequence ID" value="XCN71132.1"/>
    <property type="molecule type" value="Genomic_DNA"/>
</dbReference>
<feature type="domain" description="DUF1731" evidence="3">
    <location>
        <begin position="249"/>
        <end position="296"/>
    </location>
</feature>
<dbReference type="Pfam" id="PF01370">
    <property type="entry name" value="Epimerase"/>
    <property type="match status" value="1"/>
</dbReference>
<dbReference type="AlphaFoldDB" id="A0AAU8LPJ6"/>
<dbReference type="PANTHER" id="PTHR11092:SF0">
    <property type="entry name" value="EPIMERASE FAMILY PROTEIN SDR39U1"/>
    <property type="match status" value="1"/>
</dbReference>
<evidence type="ECO:0000259" key="3">
    <source>
        <dbReference type="Pfam" id="PF08338"/>
    </source>
</evidence>
<evidence type="ECO:0000313" key="4">
    <source>
        <dbReference type="EMBL" id="XCN71132.1"/>
    </source>
</evidence>
<evidence type="ECO:0000256" key="1">
    <source>
        <dbReference type="ARBA" id="ARBA00009353"/>
    </source>
</evidence>
<comment type="similarity">
    <text evidence="1">Belongs to the NAD(P)-dependent epimerase/dehydratase family. SDR39U1 subfamily.</text>
</comment>
<accession>A0AAU8LPJ6</accession>
<dbReference type="InterPro" id="IPR013549">
    <property type="entry name" value="DUF1731"/>
</dbReference>
<reference evidence="4" key="2">
    <citation type="submission" date="2024-06" db="EMBL/GenBank/DDBJ databases">
        <authorList>
            <person name="Plum-Jensen L.E."/>
            <person name="Schramm A."/>
            <person name="Marshall I.P.G."/>
        </authorList>
    </citation>
    <scope>NUCLEOTIDE SEQUENCE</scope>
    <source>
        <strain evidence="4">Rat1</strain>
    </source>
</reference>
<dbReference type="SUPFAM" id="SSF51735">
    <property type="entry name" value="NAD(P)-binding Rossmann-fold domains"/>
    <property type="match status" value="1"/>
</dbReference>
<protein>
    <submittedName>
        <fullName evidence="4">TIGR01777 family oxidoreductase</fullName>
    </submittedName>
</protein>
<proteinExistence type="inferred from homology"/>
<gene>
    <name evidence="4" type="ORF">Q3M24_12475</name>
</gene>
<sequence>MNILISGASGLIGKELVHFLTEQGHTVLPLRRGADNAPSNAPYWDIKQKIVRLNPEQKIDVVIHLAGENVAQGRWTAAKKRKILQSRVEGTSLLAEFFAAAEHKPRLMISASAIGFYGERGNEELDESSKKGDGFLADVAAAWEEATRPAAEAGIRVVNTRFGIVLSPDGGALAKMLSPFKMGLGGTLGDGKQYMSWVSIQDVVQAFGHIIQHEELCGPVNIVAPQPVTNREFTRILGNVLCRPAFFPVPKRFLSLFLGEMARELLFASARVSPRKLQESGYVFAAPELRSALRRLLG</sequence>
<dbReference type="InterPro" id="IPR010099">
    <property type="entry name" value="SDR39U1"/>
</dbReference>
<dbReference type="PANTHER" id="PTHR11092">
    <property type="entry name" value="SUGAR NUCLEOTIDE EPIMERASE RELATED"/>
    <property type="match status" value="1"/>
</dbReference>